<evidence type="ECO:0000256" key="3">
    <source>
        <dbReference type="ARBA" id="ARBA00013161"/>
    </source>
</evidence>
<evidence type="ECO:0000256" key="6">
    <source>
        <dbReference type="ARBA" id="ARBA00022840"/>
    </source>
</evidence>
<dbReference type="EC" id="6.1.1.2" evidence="3"/>
<dbReference type="InterPro" id="IPR050203">
    <property type="entry name" value="Trp-tRNA_synthetase"/>
</dbReference>
<dbReference type="PRINTS" id="PR01039">
    <property type="entry name" value="TRNASYNTHTRP"/>
</dbReference>
<dbReference type="AlphaFoldDB" id="A0A5J4Z6F0"/>
<dbReference type="HAMAP" id="MF_00140_B">
    <property type="entry name" value="Trp_tRNA_synth_B"/>
    <property type="match status" value="1"/>
</dbReference>
<dbReference type="GO" id="GO:0005524">
    <property type="term" value="F:ATP binding"/>
    <property type="evidence" value="ECO:0007669"/>
    <property type="project" value="UniProtKB-KW"/>
</dbReference>
<comment type="catalytic activity">
    <reaction evidence="10">
        <text>tRNA(Trp) + L-tryptophan + ATP = L-tryptophyl-tRNA(Trp) + AMP + diphosphate + H(+)</text>
        <dbReference type="Rhea" id="RHEA:24080"/>
        <dbReference type="Rhea" id="RHEA-COMP:9671"/>
        <dbReference type="Rhea" id="RHEA-COMP:9705"/>
        <dbReference type="ChEBI" id="CHEBI:15378"/>
        <dbReference type="ChEBI" id="CHEBI:30616"/>
        <dbReference type="ChEBI" id="CHEBI:33019"/>
        <dbReference type="ChEBI" id="CHEBI:57912"/>
        <dbReference type="ChEBI" id="CHEBI:78442"/>
        <dbReference type="ChEBI" id="CHEBI:78535"/>
        <dbReference type="ChEBI" id="CHEBI:456215"/>
        <dbReference type="EC" id="6.1.1.2"/>
    </reaction>
</comment>
<sequence>MDEALSETGEPSSMSSSESGTKRKLRVLSGVQPTGSLHLGNYFGAIRNWVLTQHQYESFFCVVDMHAITMPYKAKELSEVTYKTAALYLAAGIDANTSKVFVQSHVKEHAELTWLLNCITPMNWLERMIQYKEKARKQGENVGVGLFDYPVLMAADVLLYQTDVVPVGEDQKQHIELARDIARRFNDQFAKRARPRVLREPNPLIQKDGARLMSLEDGTSKMSKSAESDFSRINLDDDPKLIEKKIKRCKTDSLKGLTYDDPNRPEVRNLLTIYQLCTGKSKEEVIAECADMNFGTFKPLLTDAIIEHLSPIQKTYNELILDRAYLDEVLTKGAAEAREVAAATVSEVKKYMGFTQPL</sequence>
<dbReference type="Gene3D" id="1.10.240.10">
    <property type="entry name" value="Tyrosyl-Transfer RNA Synthetase"/>
    <property type="match status" value="1"/>
</dbReference>
<dbReference type="SUPFAM" id="SSF52374">
    <property type="entry name" value="Nucleotidylyl transferase"/>
    <property type="match status" value="1"/>
</dbReference>
<dbReference type="InterPro" id="IPR002305">
    <property type="entry name" value="aa-tRNA-synth_Ic"/>
</dbReference>
<dbReference type="GO" id="GO:0005739">
    <property type="term" value="C:mitochondrion"/>
    <property type="evidence" value="ECO:0007669"/>
    <property type="project" value="UniProtKB-SubCell"/>
</dbReference>
<gene>
    <name evidence="13" type="ORF">FVE85_6257</name>
</gene>
<dbReference type="OrthoDB" id="15808at2759"/>
<keyword evidence="14" id="KW-1185">Reference proteome</keyword>
<dbReference type="PANTHER" id="PTHR43766:SF1">
    <property type="entry name" value="TRYPTOPHAN--TRNA LIGASE, MITOCHONDRIAL"/>
    <property type="match status" value="1"/>
</dbReference>
<dbReference type="InterPro" id="IPR024109">
    <property type="entry name" value="Trp-tRNA-ligase_bac-type"/>
</dbReference>
<protein>
    <recommendedName>
        <fullName evidence="3">tryptophan--tRNA ligase</fullName>
        <ecNumber evidence="3">6.1.1.2</ecNumber>
    </recommendedName>
    <alternativeName>
        <fullName evidence="9">Tryptophanyl-tRNA synthetase</fullName>
    </alternativeName>
</protein>
<dbReference type="Gene3D" id="3.40.50.620">
    <property type="entry name" value="HUPs"/>
    <property type="match status" value="1"/>
</dbReference>
<dbReference type="InterPro" id="IPR002306">
    <property type="entry name" value="Trp-tRNA-ligase"/>
</dbReference>
<dbReference type="NCBIfam" id="TIGR00233">
    <property type="entry name" value="trpS"/>
    <property type="match status" value="1"/>
</dbReference>
<evidence type="ECO:0000256" key="11">
    <source>
        <dbReference type="RuleBase" id="RU363036"/>
    </source>
</evidence>
<dbReference type="PANTHER" id="PTHR43766">
    <property type="entry name" value="TRYPTOPHAN--TRNA LIGASE, MITOCHONDRIAL"/>
    <property type="match status" value="1"/>
</dbReference>
<dbReference type="InterPro" id="IPR001412">
    <property type="entry name" value="aa-tRNA-synth_I_CS"/>
</dbReference>
<keyword evidence="4 11" id="KW-0436">Ligase</keyword>
<dbReference type="FunFam" id="1.10.240.10:FF:000002">
    <property type="entry name" value="Tryptophan--tRNA ligase"/>
    <property type="match status" value="1"/>
</dbReference>
<dbReference type="EMBL" id="VRMN01000001">
    <property type="protein sequence ID" value="KAA8498672.1"/>
    <property type="molecule type" value="Genomic_DNA"/>
</dbReference>
<name>A0A5J4Z6F0_PORPP</name>
<dbReference type="GO" id="GO:0006436">
    <property type="term" value="P:tryptophanyl-tRNA aminoacylation"/>
    <property type="evidence" value="ECO:0007669"/>
    <property type="project" value="InterPro"/>
</dbReference>
<comment type="similarity">
    <text evidence="2 11">Belongs to the class-I aminoacyl-tRNA synthetase family.</text>
</comment>
<evidence type="ECO:0000256" key="9">
    <source>
        <dbReference type="ARBA" id="ARBA00030268"/>
    </source>
</evidence>
<proteinExistence type="inferred from homology"/>
<feature type="region of interest" description="Disordered" evidence="12">
    <location>
        <begin position="1"/>
        <end position="23"/>
    </location>
</feature>
<reference evidence="14" key="1">
    <citation type="journal article" date="2019" name="Nat. Commun.">
        <title>Expansion of phycobilisome linker gene families in mesophilic red algae.</title>
        <authorList>
            <person name="Lee J."/>
            <person name="Kim D."/>
            <person name="Bhattacharya D."/>
            <person name="Yoon H.S."/>
        </authorList>
    </citation>
    <scope>NUCLEOTIDE SEQUENCE [LARGE SCALE GENOMIC DNA]</scope>
    <source>
        <strain evidence="14">CCMP 1328</strain>
    </source>
</reference>
<evidence type="ECO:0000256" key="8">
    <source>
        <dbReference type="ARBA" id="ARBA00023146"/>
    </source>
</evidence>
<evidence type="ECO:0000256" key="2">
    <source>
        <dbReference type="ARBA" id="ARBA00005594"/>
    </source>
</evidence>
<keyword evidence="7 11" id="KW-0648">Protein biosynthesis</keyword>
<evidence type="ECO:0000313" key="13">
    <source>
        <dbReference type="EMBL" id="KAA8498672.1"/>
    </source>
</evidence>
<comment type="caution">
    <text evidence="13">The sequence shown here is derived from an EMBL/GenBank/DDBJ whole genome shotgun (WGS) entry which is preliminary data.</text>
</comment>
<evidence type="ECO:0000256" key="5">
    <source>
        <dbReference type="ARBA" id="ARBA00022741"/>
    </source>
</evidence>
<dbReference type="Proteomes" id="UP000324585">
    <property type="component" value="Unassembled WGS sequence"/>
</dbReference>
<evidence type="ECO:0000256" key="7">
    <source>
        <dbReference type="ARBA" id="ARBA00022917"/>
    </source>
</evidence>
<dbReference type="PROSITE" id="PS00178">
    <property type="entry name" value="AA_TRNA_LIGASE_I"/>
    <property type="match status" value="1"/>
</dbReference>
<dbReference type="Pfam" id="PF00579">
    <property type="entry name" value="tRNA-synt_1b"/>
    <property type="match status" value="1"/>
</dbReference>
<evidence type="ECO:0000256" key="1">
    <source>
        <dbReference type="ARBA" id="ARBA00004173"/>
    </source>
</evidence>
<comment type="subcellular location">
    <subcellularLocation>
        <location evidence="1">Mitochondrion</location>
    </subcellularLocation>
</comment>
<dbReference type="GO" id="GO:0004830">
    <property type="term" value="F:tryptophan-tRNA ligase activity"/>
    <property type="evidence" value="ECO:0007669"/>
    <property type="project" value="UniProtKB-EC"/>
</dbReference>
<organism evidence="13 14">
    <name type="scientific">Porphyridium purpureum</name>
    <name type="common">Red alga</name>
    <name type="synonym">Porphyridium cruentum</name>
    <dbReference type="NCBI Taxonomy" id="35688"/>
    <lineage>
        <taxon>Eukaryota</taxon>
        <taxon>Rhodophyta</taxon>
        <taxon>Bangiophyceae</taxon>
        <taxon>Porphyridiales</taxon>
        <taxon>Porphyridiaceae</taxon>
        <taxon>Porphyridium</taxon>
    </lineage>
</organism>
<keyword evidence="8 11" id="KW-0030">Aminoacyl-tRNA synthetase</keyword>
<evidence type="ECO:0000256" key="10">
    <source>
        <dbReference type="ARBA" id="ARBA00049929"/>
    </source>
</evidence>
<evidence type="ECO:0000313" key="14">
    <source>
        <dbReference type="Proteomes" id="UP000324585"/>
    </source>
</evidence>
<keyword evidence="5 11" id="KW-0547">Nucleotide-binding</keyword>
<feature type="compositionally biased region" description="Low complexity" evidence="12">
    <location>
        <begin position="1"/>
        <end position="19"/>
    </location>
</feature>
<dbReference type="OMA" id="GWGQFKP"/>
<dbReference type="InterPro" id="IPR014729">
    <property type="entry name" value="Rossmann-like_a/b/a_fold"/>
</dbReference>
<keyword evidence="6 11" id="KW-0067">ATP-binding</keyword>
<accession>A0A5J4Z6F0</accession>
<evidence type="ECO:0000256" key="12">
    <source>
        <dbReference type="SAM" id="MobiDB-lite"/>
    </source>
</evidence>
<evidence type="ECO:0000256" key="4">
    <source>
        <dbReference type="ARBA" id="ARBA00022598"/>
    </source>
</evidence>
<dbReference type="CDD" id="cd00806">
    <property type="entry name" value="TrpRS_core"/>
    <property type="match status" value="1"/>
</dbReference>